<dbReference type="EMBL" id="JAXCGZ010023512">
    <property type="protein sequence ID" value="KAK7007745.1"/>
    <property type="molecule type" value="Genomic_DNA"/>
</dbReference>
<dbReference type="Gene3D" id="3.40.50.720">
    <property type="entry name" value="NAD(P)-binding Rossmann-like Domain"/>
    <property type="match status" value="1"/>
</dbReference>
<evidence type="ECO:0000313" key="3">
    <source>
        <dbReference type="Proteomes" id="UP001381693"/>
    </source>
</evidence>
<comment type="caution">
    <text evidence="2">The sequence shown here is derived from an EMBL/GenBank/DDBJ whole genome shotgun (WGS) entry which is preliminary data.</text>
</comment>
<name>A0AAN8WKT9_HALRR</name>
<dbReference type="Proteomes" id="UP001381693">
    <property type="component" value="Unassembled WGS sequence"/>
</dbReference>
<gene>
    <name evidence="2" type="ORF">SK128_000915</name>
</gene>
<dbReference type="InterPro" id="IPR036291">
    <property type="entry name" value="NAD(P)-bd_dom_sf"/>
</dbReference>
<dbReference type="AlphaFoldDB" id="A0AAN8WKT9"/>
<dbReference type="InterPro" id="IPR002347">
    <property type="entry name" value="SDR_fam"/>
</dbReference>
<keyword evidence="1" id="KW-0560">Oxidoreductase</keyword>
<reference evidence="2 3" key="1">
    <citation type="submission" date="2023-11" db="EMBL/GenBank/DDBJ databases">
        <title>Halocaridina rubra genome assembly.</title>
        <authorList>
            <person name="Smith C."/>
        </authorList>
    </citation>
    <scope>NUCLEOTIDE SEQUENCE [LARGE SCALE GENOMIC DNA]</scope>
    <source>
        <strain evidence="2">EP-1</strain>
        <tissue evidence="2">Whole</tissue>
    </source>
</reference>
<dbReference type="SUPFAM" id="SSF51735">
    <property type="entry name" value="NAD(P)-binding Rossmann-fold domains"/>
    <property type="match status" value="1"/>
</dbReference>
<dbReference type="PANTHER" id="PTHR43157:SF31">
    <property type="entry name" value="PHOSPHATIDYLINOSITOL-GLYCAN BIOSYNTHESIS CLASS F PROTEIN"/>
    <property type="match status" value="1"/>
</dbReference>
<evidence type="ECO:0008006" key="4">
    <source>
        <dbReference type="Google" id="ProtNLM"/>
    </source>
</evidence>
<evidence type="ECO:0000313" key="2">
    <source>
        <dbReference type="EMBL" id="KAK7007745.1"/>
    </source>
</evidence>
<proteinExistence type="predicted"/>
<evidence type="ECO:0000256" key="1">
    <source>
        <dbReference type="ARBA" id="ARBA00023002"/>
    </source>
</evidence>
<organism evidence="2 3">
    <name type="scientific">Halocaridina rubra</name>
    <name type="common">Hawaiian red shrimp</name>
    <dbReference type="NCBI Taxonomy" id="373956"/>
    <lineage>
        <taxon>Eukaryota</taxon>
        <taxon>Metazoa</taxon>
        <taxon>Ecdysozoa</taxon>
        <taxon>Arthropoda</taxon>
        <taxon>Crustacea</taxon>
        <taxon>Multicrustacea</taxon>
        <taxon>Malacostraca</taxon>
        <taxon>Eumalacostraca</taxon>
        <taxon>Eucarida</taxon>
        <taxon>Decapoda</taxon>
        <taxon>Pleocyemata</taxon>
        <taxon>Caridea</taxon>
        <taxon>Atyoidea</taxon>
        <taxon>Atyidae</taxon>
        <taxon>Halocaridina</taxon>
    </lineage>
</organism>
<protein>
    <recommendedName>
        <fullName evidence="4">Retinol dehydrogenase 14</fullName>
    </recommendedName>
</protein>
<dbReference type="Pfam" id="PF00106">
    <property type="entry name" value="adh_short"/>
    <property type="match status" value="1"/>
</dbReference>
<sequence>MKFEKGYSPIRAYSNTKVANILFTRHLARRLRDTNIQVFSLHPGVVQSSLGRNLSFAHSLVSMLLGVLCKKTNEGAQTTVYCALEAKQDDEHHYFSDCAVGYTSKLARDERAAKKLWNLSEKMVGLQ</sequence>
<keyword evidence="3" id="KW-1185">Reference proteome</keyword>
<accession>A0AAN8WKT9</accession>
<dbReference type="PANTHER" id="PTHR43157">
    <property type="entry name" value="PHOSPHATIDYLINOSITOL-GLYCAN BIOSYNTHESIS CLASS F PROTEIN-RELATED"/>
    <property type="match status" value="1"/>
</dbReference>
<dbReference type="GO" id="GO:0016491">
    <property type="term" value="F:oxidoreductase activity"/>
    <property type="evidence" value="ECO:0007669"/>
    <property type="project" value="UniProtKB-KW"/>
</dbReference>